<reference evidence="2" key="1">
    <citation type="submission" date="2021-09" db="EMBL/GenBank/DDBJ databases">
        <title>Genome of Aequorivita sp. strain F64183.</title>
        <authorList>
            <person name="Wang Y."/>
        </authorList>
    </citation>
    <scope>NUCLEOTIDE SEQUENCE</scope>
    <source>
        <strain evidence="2">F64183</strain>
    </source>
</reference>
<dbReference type="Pfam" id="PF11827">
    <property type="entry name" value="DUF3347"/>
    <property type="match status" value="1"/>
</dbReference>
<evidence type="ECO:0000313" key="3">
    <source>
        <dbReference type="Proteomes" id="UP001139462"/>
    </source>
</evidence>
<dbReference type="PROSITE" id="PS51257">
    <property type="entry name" value="PROKAR_LIPOPROTEIN"/>
    <property type="match status" value="1"/>
</dbReference>
<dbReference type="InterPro" id="IPR021782">
    <property type="entry name" value="DUF3347"/>
</dbReference>
<protein>
    <submittedName>
        <fullName evidence="2">DUF3347 domain-containing protein</fullName>
    </submittedName>
</protein>
<dbReference type="AlphaFoldDB" id="A0A9X1R3W7"/>
<name>A0A9X1R3W7_9FLAO</name>
<evidence type="ECO:0000259" key="1">
    <source>
        <dbReference type="Pfam" id="PF11827"/>
    </source>
</evidence>
<dbReference type="Proteomes" id="UP001139462">
    <property type="component" value="Unassembled WGS sequence"/>
</dbReference>
<sequence>MKKVNVTTMMIAVAVLGLTVISCKDEKTEHTEEAGMHSEMNHEKGMDHDNMSASNTGMDSNTQNLQAKQVLTDYMTLKDALVATDEKAAADAGKQLQNTLQSFDVSNFTTEQQTELKDIIEVATEHAEHISRSDVAHQREHFQMLTKDVTDMVAITGTENTLYQQFCPMYADGGGAWLSMEREIKNPYFGSKMMKCGKVKKEIN</sequence>
<organism evidence="2 3">
    <name type="scientific">Aequorivita xiaoshiensis</name>
    <dbReference type="NCBI Taxonomy" id="2874476"/>
    <lineage>
        <taxon>Bacteria</taxon>
        <taxon>Pseudomonadati</taxon>
        <taxon>Bacteroidota</taxon>
        <taxon>Flavobacteriia</taxon>
        <taxon>Flavobacteriales</taxon>
        <taxon>Flavobacteriaceae</taxon>
        <taxon>Aequorivita</taxon>
    </lineage>
</organism>
<evidence type="ECO:0000313" key="2">
    <source>
        <dbReference type="EMBL" id="MCG2431093.1"/>
    </source>
</evidence>
<keyword evidence="3" id="KW-1185">Reference proteome</keyword>
<accession>A0A9X1R3W7</accession>
<comment type="caution">
    <text evidence="2">The sequence shown here is derived from an EMBL/GenBank/DDBJ whole genome shotgun (WGS) entry which is preliminary data.</text>
</comment>
<dbReference type="RefSeq" id="WP_237608242.1">
    <property type="nucleotide sequence ID" value="NZ_JAIRBB010000005.1"/>
</dbReference>
<feature type="domain" description="DUF3347" evidence="1">
    <location>
        <begin position="70"/>
        <end position="160"/>
    </location>
</feature>
<gene>
    <name evidence="2" type="ORF">K8344_08170</name>
</gene>
<dbReference type="EMBL" id="JAIRBB010000005">
    <property type="protein sequence ID" value="MCG2431093.1"/>
    <property type="molecule type" value="Genomic_DNA"/>
</dbReference>
<proteinExistence type="predicted"/>